<dbReference type="InterPro" id="IPR036138">
    <property type="entry name" value="PBP_dimer_sf"/>
</dbReference>
<comment type="subcellular location">
    <subcellularLocation>
        <location evidence="1">Membrane</location>
    </subcellularLocation>
</comment>
<sequence length="700" mass="75735">MASATHITIRKRVACLFLFISVMMLGLIGRLLYLQCYKSTWLAESAVDQRIRDIPVEAKRGIIYDRNGRELAVSVSAESVYAIPAEIRNPEETAANLAAILALDETNLKNKLKKRQAFIWIKRKIDADTSRQIQMLNLPGIGLTQENQRLYPNDNLAAHVLGFNGIDSQGLDGVELTFDSYLKGRPGSIVVEYDARGKEIPYATHKFAAPIDGYNLVLTIDSVIQQIAERELDRVMKETQPKAATIIALDPRDGSILALANRPDYNPNRFADYSPKLWRNVAVSNAYEPGSTFKIITTSAALGEHVVKPEERFFDPGGVEVQGRTIHCWKHGGHGSQSFIEVVENSCNVGFVNVGLRLGRDAFYSYIDSFGFGKPTGVDLPGEAKGITIDRAQAKPINLATMSIGQSIAVTPMQLVTAVAAVANDGQLLRPQIVREVRDKSGQIIRGFQPDVVRQVIDPAIAKEVKGILEKVVEEGTGRNAYVEGFRIAGKTGTAQKVGAGGYLPDKYVASFAGFAPADNPQVALLVVIDEPVGLYYGGQIAAPVFGAVMKDVLQYLKVSPISNVQNKSKEGSETHLVVPSVINLNVNDAVKELQKAGLGARVEESGDRIADQIPKPGSRVPLGTNVLLYTLTPRYTAGEVTIPDLTGHSPREVADILADLGIGVTPVGKGEKAMKQDPPPGNKVIPGTSVTVYFGDSGT</sequence>
<dbReference type="KEGG" id="mana:MAMMFC1_03979"/>
<dbReference type="InterPro" id="IPR050515">
    <property type="entry name" value="Beta-lactam/transpept"/>
</dbReference>
<dbReference type="InterPro" id="IPR011927">
    <property type="entry name" value="SpoVD_pbp"/>
</dbReference>
<dbReference type="PANTHER" id="PTHR30627:SF1">
    <property type="entry name" value="PEPTIDOGLYCAN D,D-TRANSPEPTIDASE FTSI"/>
    <property type="match status" value="1"/>
</dbReference>
<accession>A0A348AQB9</accession>
<dbReference type="PROSITE" id="PS51178">
    <property type="entry name" value="PASTA"/>
    <property type="match status" value="2"/>
</dbReference>
<dbReference type="Gene3D" id="3.90.1310.10">
    <property type="entry name" value="Penicillin-binding protein 2a (Domain 2)"/>
    <property type="match status" value="1"/>
</dbReference>
<feature type="domain" description="PASTA" evidence="5">
    <location>
        <begin position="572"/>
        <end position="633"/>
    </location>
</feature>
<feature type="domain" description="PASTA" evidence="5">
    <location>
        <begin position="637"/>
        <end position="697"/>
    </location>
</feature>
<dbReference type="SUPFAM" id="SSF56519">
    <property type="entry name" value="Penicillin binding protein dimerisation domain"/>
    <property type="match status" value="1"/>
</dbReference>
<dbReference type="Proteomes" id="UP000276437">
    <property type="component" value="Chromosome"/>
</dbReference>
<dbReference type="CDD" id="cd06576">
    <property type="entry name" value="PASTA_Pbp2x-like_1"/>
    <property type="match status" value="1"/>
</dbReference>
<keyword evidence="3 4" id="KW-0472">Membrane</keyword>
<dbReference type="RefSeq" id="WP_126310120.1">
    <property type="nucleotide sequence ID" value="NZ_AP018449.1"/>
</dbReference>
<name>A0A348AQB9_9FIRM</name>
<dbReference type="SUPFAM" id="SSF54184">
    <property type="entry name" value="Penicillin-binding protein 2x (pbp-2x), c-terminal domain"/>
    <property type="match status" value="2"/>
</dbReference>
<keyword evidence="4" id="KW-0812">Transmembrane</keyword>
<evidence type="ECO:0000313" key="7">
    <source>
        <dbReference type="Proteomes" id="UP000276437"/>
    </source>
</evidence>
<dbReference type="Pfam" id="PF03717">
    <property type="entry name" value="PBP_dimer"/>
    <property type="match status" value="1"/>
</dbReference>
<keyword evidence="4" id="KW-1133">Transmembrane helix</keyword>
<evidence type="ECO:0000256" key="3">
    <source>
        <dbReference type="ARBA" id="ARBA00023136"/>
    </source>
</evidence>
<dbReference type="SUPFAM" id="SSF56601">
    <property type="entry name" value="beta-lactamase/transpeptidase-like"/>
    <property type="match status" value="1"/>
</dbReference>
<keyword evidence="7" id="KW-1185">Reference proteome</keyword>
<evidence type="ECO:0000256" key="1">
    <source>
        <dbReference type="ARBA" id="ARBA00004370"/>
    </source>
</evidence>
<dbReference type="InterPro" id="IPR001460">
    <property type="entry name" value="PCN-bd_Tpept"/>
</dbReference>
<dbReference type="InterPro" id="IPR005311">
    <property type="entry name" value="PBP_dimer"/>
</dbReference>
<dbReference type="NCBIfam" id="TIGR02214">
    <property type="entry name" value="spoVD_pbp"/>
    <property type="match status" value="1"/>
</dbReference>
<dbReference type="CDD" id="cd06575">
    <property type="entry name" value="PASTA_Pbp2x-like_2"/>
    <property type="match status" value="1"/>
</dbReference>
<dbReference type="Gene3D" id="3.40.710.10">
    <property type="entry name" value="DD-peptidase/beta-lactamase superfamily"/>
    <property type="match status" value="1"/>
</dbReference>
<dbReference type="GO" id="GO:0005886">
    <property type="term" value="C:plasma membrane"/>
    <property type="evidence" value="ECO:0007669"/>
    <property type="project" value="TreeGrafter"/>
</dbReference>
<evidence type="ECO:0000313" key="6">
    <source>
        <dbReference type="EMBL" id="BBB93267.1"/>
    </source>
</evidence>
<comment type="similarity">
    <text evidence="2">Belongs to the transpeptidase family.</text>
</comment>
<dbReference type="Pfam" id="PF00905">
    <property type="entry name" value="Transpeptidase"/>
    <property type="match status" value="1"/>
</dbReference>
<dbReference type="AlphaFoldDB" id="A0A348AQB9"/>
<protein>
    <submittedName>
        <fullName evidence="6">Stage V sporulation protein D</fullName>
    </submittedName>
</protein>
<dbReference type="GO" id="GO:0008658">
    <property type="term" value="F:penicillin binding"/>
    <property type="evidence" value="ECO:0007669"/>
    <property type="project" value="InterPro"/>
</dbReference>
<evidence type="ECO:0000256" key="2">
    <source>
        <dbReference type="ARBA" id="ARBA00007171"/>
    </source>
</evidence>
<dbReference type="InterPro" id="IPR012338">
    <property type="entry name" value="Beta-lactam/transpept-like"/>
</dbReference>
<dbReference type="GO" id="GO:0071555">
    <property type="term" value="P:cell wall organization"/>
    <property type="evidence" value="ECO:0007669"/>
    <property type="project" value="TreeGrafter"/>
</dbReference>
<dbReference type="Pfam" id="PF03793">
    <property type="entry name" value="PASTA"/>
    <property type="match status" value="2"/>
</dbReference>
<feature type="transmembrane region" description="Helical" evidence="4">
    <location>
        <begin position="12"/>
        <end position="33"/>
    </location>
</feature>
<dbReference type="Gene3D" id="3.30.10.20">
    <property type="match status" value="2"/>
</dbReference>
<evidence type="ECO:0000259" key="5">
    <source>
        <dbReference type="PROSITE" id="PS51178"/>
    </source>
</evidence>
<dbReference type="OrthoDB" id="9770103at2"/>
<evidence type="ECO:0000256" key="4">
    <source>
        <dbReference type="SAM" id="Phobius"/>
    </source>
</evidence>
<proteinExistence type="inferred from homology"/>
<dbReference type="PANTHER" id="PTHR30627">
    <property type="entry name" value="PEPTIDOGLYCAN D,D-TRANSPEPTIDASE"/>
    <property type="match status" value="1"/>
</dbReference>
<dbReference type="EMBL" id="AP018449">
    <property type="protein sequence ID" value="BBB93267.1"/>
    <property type="molecule type" value="Genomic_DNA"/>
</dbReference>
<reference evidence="6 7" key="1">
    <citation type="journal article" date="2018" name="Int. J. Syst. Evol. Microbiol.">
        <title>Methylomusa anaerophila gen. nov., sp. nov., an anaerobic methanol-utilizing bacterium isolated from a microbial fuel cell.</title>
        <authorList>
            <person name="Amano N."/>
            <person name="Yamamuro A."/>
            <person name="Miyahara M."/>
            <person name="Kouzuma A."/>
            <person name="Abe T."/>
            <person name="Watanabe K."/>
        </authorList>
    </citation>
    <scope>NUCLEOTIDE SEQUENCE [LARGE SCALE GENOMIC DNA]</scope>
    <source>
        <strain evidence="6 7">MMFC1</strain>
    </source>
</reference>
<organism evidence="6 7">
    <name type="scientific">Methylomusa anaerophila</name>
    <dbReference type="NCBI Taxonomy" id="1930071"/>
    <lineage>
        <taxon>Bacteria</taxon>
        <taxon>Bacillati</taxon>
        <taxon>Bacillota</taxon>
        <taxon>Negativicutes</taxon>
        <taxon>Selenomonadales</taxon>
        <taxon>Sporomusaceae</taxon>
        <taxon>Methylomusa</taxon>
    </lineage>
</organism>
<dbReference type="Gene3D" id="3.30.450.330">
    <property type="match status" value="1"/>
</dbReference>
<gene>
    <name evidence="6" type="primary">spoVD_5</name>
    <name evidence="6" type="ORF">MAMMFC1_03979</name>
</gene>
<dbReference type="InterPro" id="IPR005543">
    <property type="entry name" value="PASTA_dom"/>
</dbReference>
<dbReference type="SMART" id="SM00740">
    <property type="entry name" value="PASTA"/>
    <property type="match status" value="2"/>
</dbReference>